<dbReference type="EMBL" id="CP030053">
    <property type="protein sequence ID" value="QAU46132.1"/>
    <property type="molecule type" value="Genomic_DNA"/>
</dbReference>
<protein>
    <submittedName>
        <fullName evidence="2">Uncharacterized protein</fullName>
    </submittedName>
</protein>
<feature type="transmembrane region" description="Helical" evidence="1">
    <location>
        <begin position="12"/>
        <end position="30"/>
    </location>
</feature>
<keyword evidence="1" id="KW-1133">Transmembrane helix</keyword>
<sequence length="277" mass="32113">MGDYLARLWEFGWAVITYWLWWVTTVPFLIDQLLSKNFWHPETIERIDQFWPPEKRHRLFKRLAIFGLALGSFLAFDHVNSELKSTREELAAARSLRSAPAEVPKPPIVADQSIFRSTQYKENLSNRLDRISEQMNKTDQGIFIPANQVLLDRFLARPVGEAKGYLDKLDGIRAASKAMETSLYDDLLGQERDYRVEINRILFPKEPLINFMIAADAYRNNISVWMKLNDTVPAANSELRQMVVASANSFGKARDELLKWVSQRQDLVEKSRRELHG</sequence>
<organism evidence="2 3">
    <name type="scientific">Bradyrhizobium guangzhouense</name>
    <dbReference type="NCBI Taxonomy" id="1325095"/>
    <lineage>
        <taxon>Bacteria</taxon>
        <taxon>Pseudomonadati</taxon>
        <taxon>Pseudomonadota</taxon>
        <taxon>Alphaproteobacteria</taxon>
        <taxon>Hyphomicrobiales</taxon>
        <taxon>Nitrobacteraceae</taxon>
        <taxon>Bradyrhizobium</taxon>
    </lineage>
</organism>
<keyword evidence="1" id="KW-0812">Transmembrane</keyword>
<evidence type="ECO:0000313" key="2">
    <source>
        <dbReference type="EMBL" id="QAU46132.1"/>
    </source>
</evidence>
<keyword evidence="1" id="KW-0472">Membrane</keyword>
<dbReference type="Proteomes" id="UP000288972">
    <property type="component" value="Chromosome"/>
</dbReference>
<evidence type="ECO:0000313" key="3">
    <source>
        <dbReference type="Proteomes" id="UP000288972"/>
    </source>
</evidence>
<dbReference type="KEGG" id="bgz:XH91_12660"/>
<reference evidence="2 3" key="1">
    <citation type="submission" date="2018-06" db="EMBL/GenBank/DDBJ databases">
        <title>Comparative genomics of rhizobia nodulating Arachis hypogaea in China.</title>
        <authorList>
            <person name="Li Y."/>
        </authorList>
    </citation>
    <scope>NUCLEOTIDE SEQUENCE [LARGE SCALE GENOMIC DNA]</scope>
    <source>
        <strain evidence="2 3">CCBAU 51670</strain>
    </source>
</reference>
<dbReference type="RefSeq" id="WP_128950910.1">
    <property type="nucleotide sequence ID" value="NZ_CP030053.1"/>
</dbReference>
<proteinExistence type="predicted"/>
<accession>A0AAE5WZK1</accession>
<name>A0AAE5WZK1_9BRAD</name>
<evidence type="ECO:0000256" key="1">
    <source>
        <dbReference type="SAM" id="Phobius"/>
    </source>
</evidence>
<dbReference type="AlphaFoldDB" id="A0AAE5WZK1"/>
<gene>
    <name evidence="2" type="ORF">XH91_12660</name>
</gene>